<dbReference type="GO" id="GO:0038023">
    <property type="term" value="F:signaling receptor activity"/>
    <property type="evidence" value="ECO:0007669"/>
    <property type="project" value="TreeGrafter"/>
</dbReference>
<evidence type="ECO:0000256" key="1">
    <source>
        <dbReference type="ARBA" id="ARBA00004167"/>
    </source>
</evidence>
<evidence type="ECO:0000256" key="6">
    <source>
        <dbReference type="ARBA" id="ARBA00022989"/>
    </source>
</evidence>
<dbReference type="InterPro" id="IPR032675">
    <property type="entry name" value="LRR_dom_sf"/>
</dbReference>
<keyword evidence="7 9" id="KW-0472">Membrane</keyword>
<dbReference type="SMART" id="SM00082">
    <property type="entry name" value="LRRCT"/>
    <property type="match status" value="1"/>
</dbReference>
<dbReference type="AlphaFoldDB" id="A0A8S3QEF0"/>
<reference evidence="11" key="1">
    <citation type="submission" date="2021-03" db="EMBL/GenBank/DDBJ databases">
        <authorList>
            <person name="Bekaert M."/>
        </authorList>
    </citation>
    <scope>NUCLEOTIDE SEQUENCE</scope>
</reference>
<keyword evidence="8" id="KW-0325">Glycoprotein</keyword>
<dbReference type="OrthoDB" id="676979at2759"/>
<feature type="domain" description="LRRCT" evidence="10">
    <location>
        <begin position="433"/>
        <end position="491"/>
    </location>
</feature>
<dbReference type="InterPro" id="IPR000483">
    <property type="entry name" value="Cys-rich_flank_reg_C"/>
</dbReference>
<comment type="caution">
    <text evidence="11">The sequence shown here is derived from an EMBL/GenBank/DDBJ whole genome shotgun (WGS) entry which is preliminary data.</text>
</comment>
<evidence type="ECO:0000313" key="12">
    <source>
        <dbReference type="Proteomes" id="UP000683360"/>
    </source>
</evidence>
<gene>
    <name evidence="11" type="ORF">MEDL_8745</name>
</gene>
<evidence type="ECO:0000256" key="5">
    <source>
        <dbReference type="ARBA" id="ARBA00022737"/>
    </source>
</evidence>
<dbReference type="PANTHER" id="PTHR24365:SF522">
    <property type="entry name" value="LOW QUALITY PROTEIN: TOLL-LIKE RECEPTOR 13-RELATED"/>
    <property type="match status" value="1"/>
</dbReference>
<keyword evidence="6 9" id="KW-1133">Transmembrane helix</keyword>
<evidence type="ECO:0000256" key="8">
    <source>
        <dbReference type="ARBA" id="ARBA00023180"/>
    </source>
</evidence>
<organism evidence="11 12">
    <name type="scientific">Mytilus edulis</name>
    <name type="common">Blue mussel</name>
    <dbReference type="NCBI Taxonomy" id="6550"/>
    <lineage>
        <taxon>Eukaryota</taxon>
        <taxon>Metazoa</taxon>
        <taxon>Spiralia</taxon>
        <taxon>Lophotrochozoa</taxon>
        <taxon>Mollusca</taxon>
        <taxon>Bivalvia</taxon>
        <taxon>Autobranchia</taxon>
        <taxon>Pteriomorphia</taxon>
        <taxon>Mytilida</taxon>
        <taxon>Mytiloidea</taxon>
        <taxon>Mytilidae</taxon>
        <taxon>Mytilinae</taxon>
        <taxon>Mytilus</taxon>
    </lineage>
</organism>
<dbReference type="Pfam" id="PF13306">
    <property type="entry name" value="LRR_5"/>
    <property type="match status" value="2"/>
</dbReference>
<evidence type="ECO:0000256" key="4">
    <source>
        <dbReference type="ARBA" id="ARBA00022729"/>
    </source>
</evidence>
<dbReference type="PANTHER" id="PTHR24365">
    <property type="entry name" value="TOLL-LIKE RECEPTOR"/>
    <property type="match status" value="1"/>
</dbReference>
<keyword evidence="3 9" id="KW-0812">Transmembrane</keyword>
<evidence type="ECO:0000256" key="9">
    <source>
        <dbReference type="SAM" id="Phobius"/>
    </source>
</evidence>
<dbReference type="SUPFAM" id="SSF52058">
    <property type="entry name" value="L domain-like"/>
    <property type="match status" value="2"/>
</dbReference>
<keyword evidence="12" id="KW-1185">Reference proteome</keyword>
<dbReference type="EMBL" id="CAJPWZ010000462">
    <property type="protein sequence ID" value="CAG2193669.1"/>
    <property type="molecule type" value="Genomic_DNA"/>
</dbReference>
<keyword evidence="2" id="KW-0433">Leucine-rich repeat</keyword>
<sequence length="517" mass="59932">MIMSIINADTYHKCGECCKCLLTTRGYRRAICNGSYVPKLPISIEEIEIRNSDMRNIGRYDLTNLTLHNVFVLVLSGNSILYIHEEAFVNLTLLAVLTVNNETSLSVDVLKKALTKLSSKFLKTLRFTNNNWKYIPNDMFDSFVNTTIQNVHLIGNQFSDLNGSVFRVLTFCQNLVIEYNKLSKIIFWNMQRLKRLGLEGNRLAKVPNFCGFHEIIFPKLKILSLSENNIGNIDNTSFICLPKLEVLKMRGISIVELQNNVFSSLKKLKEVNLEKINTLKRIEDFAFNNTSLKKIYMPNCKFRFDLKERFNHYTIFKFCPNVNYVNLGLNHLPNDASILHSMFKPLDNLRSLLLHSTGLIDLPRNLFTNLRKLSKLNLHDNSLHNFDCSRNIFGNITSLKSLDLSSNLISTMNKTSLPSRLLNNLEKINFGSNPFSCTCDQKWFLEWIKQTKVKIVGYPQRYKCRYPNELEGQYLKKLSPNGRYLQSMESVIYYGYSVVLFWCITFSHYNLHLDMSE</sequence>
<evidence type="ECO:0000256" key="2">
    <source>
        <dbReference type="ARBA" id="ARBA00022614"/>
    </source>
</evidence>
<dbReference type="InterPro" id="IPR026906">
    <property type="entry name" value="LRR_5"/>
</dbReference>
<dbReference type="Gene3D" id="3.80.10.10">
    <property type="entry name" value="Ribonuclease Inhibitor"/>
    <property type="match status" value="3"/>
</dbReference>
<proteinExistence type="predicted"/>
<accession>A0A8S3QEF0</accession>
<dbReference type="InterPro" id="IPR001611">
    <property type="entry name" value="Leu-rich_rpt"/>
</dbReference>
<dbReference type="PROSITE" id="PS51450">
    <property type="entry name" value="LRR"/>
    <property type="match status" value="1"/>
</dbReference>
<protein>
    <recommendedName>
        <fullName evidence="10">LRRCT domain-containing protein</fullName>
    </recommendedName>
</protein>
<evidence type="ECO:0000259" key="10">
    <source>
        <dbReference type="SMART" id="SM00082"/>
    </source>
</evidence>
<feature type="transmembrane region" description="Helical" evidence="9">
    <location>
        <begin position="491"/>
        <end position="511"/>
    </location>
</feature>
<evidence type="ECO:0000313" key="11">
    <source>
        <dbReference type="EMBL" id="CAG2193669.1"/>
    </source>
</evidence>
<dbReference type="InterPro" id="IPR003591">
    <property type="entry name" value="Leu-rich_rpt_typical-subtyp"/>
</dbReference>
<evidence type="ECO:0000256" key="7">
    <source>
        <dbReference type="ARBA" id="ARBA00023136"/>
    </source>
</evidence>
<keyword evidence="5" id="KW-0677">Repeat</keyword>
<comment type="subcellular location">
    <subcellularLocation>
        <location evidence="1">Membrane</location>
        <topology evidence="1">Single-pass membrane protein</topology>
    </subcellularLocation>
</comment>
<dbReference type="Proteomes" id="UP000683360">
    <property type="component" value="Unassembled WGS sequence"/>
</dbReference>
<name>A0A8S3QEF0_MYTED</name>
<keyword evidence="4" id="KW-0732">Signal</keyword>
<dbReference type="GO" id="GO:0005886">
    <property type="term" value="C:plasma membrane"/>
    <property type="evidence" value="ECO:0007669"/>
    <property type="project" value="TreeGrafter"/>
</dbReference>
<dbReference type="GO" id="GO:0007165">
    <property type="term" value="P:signal transduction"/>
    <property type="evidence" value="ECO:0007669"/>
    <property type="project" value="TreeGrafter"/>
</dbReference>
<evidence type="ECO:0000256" key="3">
    <source>
        <dbReference type="ARBA" id="ARBA00022692"/>
    </source>
</evidence>
<dbReference type="SMART" id="SM00369">
    <property type="entry name" value="LRR_TYP"/>
    <property type="match status" value="8"/>
</dbReference>